<comment type="caution">
    <text evidence="3">The sequence shown here is derived from an EMBL/GenBank/DDBJ whole genome shotgun (WGS) entry which is preliminary data.</text>
</comment>
<dbReference type="CDD" id="cd04301">
    <property type="entry name" value="NAT_SF"/>
    <property type="match status" value="1"/>
</dbReference>
<accession>A0A4U3M4H6</accession>
<evidence type="ECO:0000313" key="4">
    <source>
        <dbReference type="Proteomes" id="UP000305836"/>
    </source>
</evidence>
<reference evidence="3 4" key="1">
    <citation type="submission" date="2019-04" db="EMBL/GenBank/DDBJ databases">
        <title>Kribbella sp. NEAU-THZ 27 nov., a novel actinomycete isolated from soil.</title>
        <authorList>
            <person name="Duan L."/>
        </authorList>
    </citation>
    <scope>NUCLEOTIDE SEQUENCE [LARGE SCALE GENOMIC DNA]</scope>
    <source>
        <strain evidence="4">NEAU-THZ27</strain>
    </source>
</reference>
<dbReference type="Proteomes" id="UP000305836">
    <property type="component" value="Unassembled WGS sequence"/>
</dbReference>
<evidence type="ECO:0000313" key="3">
    <source>
        <dbReference type="EMBL" id="TKK82246.1"/>
    </source>
</evidence>
<gene>
    <name evidence="3" type="ORF">FDA38_05405</name>
</gene>
<evidence type="ECO:0000256" key="1">
    <source>
        <dbReference type="SAM" id="MobiDB-lite"/>
    </source>
</evidence>
<dbReference type="Pfam" id="PF00583">
    <property type="entry name" value="Acetyltransf_1"/>
    <property type="match status" value="1"/>
</dbReference>
<feature type="region of interest" description="Disordered" evidence="1">
    <location>
        <begin position="192"/>
        <end position="214"/>
    </location>
</feature>
<dbReference type="GO" id="GO:0016747">
    <property type="term" value="F:acyltransferase activity, transferring groups other than amino-acyl groups"/>
    <property type="evidence" value="ECO:0007669"/>
    <property type="project" value="InterPro"/>
</dbReference>
<feature type="compositionally biased region" description="Polar residues" evidence="1">
    <location>
        <begin position="10"/>
        <end position="22"/>
    </location>
</feature>
<name>A0A4U3M4H6_9ACTN</name>
<dbReference type="InterPro" id="IPR000182">
    <property type="entry name" value="GNAT_dom"/>
</dbReference>
<keyword evidence="3" id="KW-0808">Transferase</keyword>
<dbReference type="OrthoDB" id="4256927at2"/>
<dbReference type="SUPFAM" id="SSF55729">
    <property type="entry name" value="Acyl-CoA N-acyltransferases (Nat)"/>
    <property type="match status" value="1"/>
</dbReference>
<keyword evidence="4" id="KW-1185">Reference proteome</keyword>
<dbReference type="PROSITE" id="PS51186">
    <property type="entry name" value="GNAT"/>
    <property type="match status" value="1"/>
</dbReference>
<evidence type="ECO:0000259" key="2">
    <source>
        <dbReference type="PROSITE" id="PS51186"/>
    </source>
</evidence>
<dbReference type="InterPro" id="IPR016181">
    <property type="entry name" value="Acyl_CoA_acyltransferase"/>
</dbReference>
<dbReference type="Gene3D" id="3.40.630.30">
    <property type="match status" value="1"/>
</dbReference>
<sequence>MISPLDRLSQAGNAESVNQTQARPPLVRRAGEPDADELATMLSGLTDLSRYFRFQTAIGSPPRAALLLRLLCPTGAAFVATRDDTIVGHAMWAWAPGEATAELAAVIGEDDQRRGLGIRMLAIAAADAIAAGAKHFLFVVSAANERSIRMVRRRWPDATVERDGTLLTFVAPARLPDQPEERADVVDEQVGSLESREMPAAGELRPMDDVVPAV</sequence>
<dbReference type="AlphaFoldDB" id="A0A4U3M4H6"/>
<organism evidence="3 4">
    <name type="scientific">Kribbella jiaozuonensis</name>
    <dbReference type="NCBI Taxonomy" id="2575441"/>
    <lineage>
        <taxon>Bacteria</taxon>
        <taxon>Bacillati</taxon>
        <taxon>Actinomycetota</taxon>
        <taxon>Actinomycetes</taxon>
        <taxon>Propionibacteriales</taxon>
        <taxon>Kribbellaceae</taxon>
        <taxon>Kribbella</taxon>
    </lineage>
</organism>
<dbReference type="EMBL" id="SZPZ01000001">
    <property type="protein sequence ID" value="TKK82246.1"/>
    <property type="molecule type" value="Genomic_DNA"/>
</dbReference>
<proteinExistence type="predicted"/>
<protein>
    <submittedName>
        <fullName evidence="3">GNAT family N-acetyltransferase</fullName>
    </submittedName>
</protein>
<feature type="region of interest" description="Disordered" evidence="1">
    <location>
        <begin position="1"/>
        <end position="33"/>
    </location>
</feature>
<feature type="domain" description="N-acetyltransferase" evidence="2">
    <location>
        <begin position="36"/>
        <end position="172"/>
    </location>
</feature>